<dbReference type="PANTHER" id="PTHR46283">
    <property type="entry name" value="E3 UBIQUITIN-PROTEIN LIGASE MARCH5"/>
    <property type="match status" value="1"/>
</dbReference>
<evidence type="ECO:0000256" key="5">
    <source>
        <dbReference type="ARBA" id="ARBA00022833"/>
    </source>
</evidence>
<evidence type="ECO:0000256" key="4">
    <source>
        <dbReference type="ARBA" id="ARBA00022771"/>
    </source>
</evidence>
<dbReference type="STRING" id="68775.A0A5C3LVD6"/>
<evidence type="ECO:0000256" key="2">
    <source>
        <dbReference type="ARBA" id="ARBA00022692"/>
    </source>
</evidence>
<evidence type="ECO:0000256" key="3">
    <source>
        <dbReference type="ARBA" id="ARBA00022723"/>
    </source>
</evidence>
<evidence type="ECO:0000256" key="7">
    <source>
        <dbReference type="ARBA" id="ARBA00023136"/>
    </source>
</evidence>
<keyword evidence="6 8" id="KW-1133">Transmembrane helix</keyword>
<dbReference type="AlphaFoldDB" id="A0A5C3LVD6"/>
<keyword evidence="3" id="KW-0479">Metal-binding</keyword>
<keyword evidence="11" id="KW-1185">Reference proteome</keyword>
<keyword evidence="5" id="KW-0862">Zinc</keyword>
<dbReference type="Gene3D" id="3.30.40.10">
    <property type="entry name" value="Zinc/RING finger domain, C3HC4 (zinc finger)"/>
    <property type="match status" value="1"/>
</dbReference>
<dbReference type="SUPFAM" id="SSF57850">
    <property type="entry name" value="RING/U-box"/>
    <property type="match status" value="1"/>
</dbReference>
<keyword evidence="2 8" id="KW-0812">Transmembrane</keyword>
<evidence type="ECO:0000313" key="10">
    <source>
        <dbReference type="EMBL" id="TFK36527.1"/>
    </source>
</evidence>
<evidence type="ECO:0000313" key="11">
    <source>
        <dbReference type="Proteomes" id="UP000308652"/>
    </source>
</evidence>
<dbReference type="InterPro" id="IPR013083">
    <property type="entry name" value="Znf_RING/FYVE/PHD"/>
</dbReference>
<evidence type="ECO:0000256" key="1">
    <source>
        <dbReference type="ARBA" id="ARBA00004141"/>
    </source>
</evidence>
<proteinExistence type="predicted"/>
<dbReference type="GO" id="GO:0016020">
    <property type="term" value="C:membrane"/>
    <property type="evidence" value="ECO:0007669"/>
    <property type="project" value="UniProtKB-SubCell"/>
</dbReference>
<evidence type="ECO:0000256" key="6">
    <source>
        <dbReference type="ARBA" id="ARBA00022989"/>
    </source>
</evidence>
<accession>A0A5C3LVD6</accession>
<feature type="transmembrane region" description="Helical" evidence="8">
    <location>
        <begin position="104"/>
        <end position="133"/>
    </location>
</feature>
<feature type="domain" description="RING-CH-type" evidence="9">
    <location>
        <begin position="8"/>
        <end position="81"/>
    </location>
</feature>
<keyword evidence="7 8" id="KW-0472">Membrane</keyword>
<name>A0A5C3LVD6_9AGAR</name>
<dbReference type="OrthoDB" id="5817083at2759"/>
<sequence>MATRVPTVSDLRVKLCYICREEERYDTSSDEPPRAWTHPCKCTLIAHESCLLKWIETSQGTTSRAPNALKCPQCGSEYELVSRETLMLKALNSGNKVFQKMGRLFTVFSAATVVGVVGSGFYILCTSYGAWAVRAFVGKEMFDTLLTDDPSNWPWTAFINLPLLPISLILSRFQTVSSMPPLIPILLVWPPAYPTGAQRRILSDHWLSSTDSDLSSHLLSPARSWPPSPVMFGLFVFPVVRIFYRHAFNRLYFWALGTQPAVPQTGRMGFQLNEGPFVIRIRANVQDGAGAPAGVDDVQNGQEAAPPAQVVAEARAAENQDPNAAAVAAAEHLIEVNAASLGRRIGGALLIPAISNLMGTLLFHLSKRSSLLRMFLGVRNRPMGSSLVDTLPFSYKREMENANFLKQFSLGLKLATSALWGNSRVWAEQDPVWWRNSIGLGLFVVAKDCIQLLHLYLAKRELESRHVKNRDFAGVDIRELDLIPSFPRPPQ</sequence>
<organism evidence="10 11">
    <name type="scientific">Crucibulum laeve</name>
    <dbReference type="NCBI Taxonomy" id="68775"/>
    <lineage>
        <taxon>Eukaryota</taxon>
        <taxon>Fungi</taxon>
        <taxon>Dikarya</taxon>
        <taxon>Basidiomycota</taxon>
        <taxon>Agaricomycotina</taxon>
        <taxon>Agaricomycetes</taxon>
        <taxon>Agaricomycetidae</taxon>
        <taxon>Agaricales</taxon>
        <taxon>Agaricineae</taxon>
        <taxon>Nidulariaceae</taxon>
        <taxon>Crucibulum</taxon>
    </lineage>
</organism>
<dbReference type="SMART" id="SM00744">
    <property type="entry name" value="RINGv"/>
    <property type="match status" value="1"/>
</dbReference>
<keyword evidence="4" id="KW-0863">Zinc-finger</keyword>
<gene>
    <name evidence="10" type="ORF">BDQ12DRAFT_243456</name>
</gene>
<dbReference type="EMBL" id="ML213613">
    <property type="protein sequence ID" value="TFK36527.1"/>
    <property type="molecule type" value="Genomic_DNA"/>
</dbReference>
<comment type="subcellular location">
    <subcellularLocation>
        <location evidence="1">Membrane</location>
        <topology evidence="1">Multi-pass membrane protein</topology>
    </subcellularLocation>
</comment>
<dbReference type="PROSITE" id="PS51292">
    <property type="entry name" value="ZF_RING_CH"/>
    <property type="match status" value="1"/>
</dbReference>
<dbReference type="InterPro" id="IPR011016">
    <property type="entry name" value="Znf_RING-CH"/>
</dbReference>
<reference evidence="10 11" key="1">
    <citation type="journal article" date="2019" name="Nat. Ecol. Evol.">
        <title>Megaphylogeny resolves global patterns of mushroom evolution.</title>
        <authorList>
            <person name="Varga T."/>
            <person name="Krizsan K."/>
            <person name="Foldi C."/>
            <person name="Dima B."/>
            <person name="Sanchez-Garcia M."/>
            <person name="Sanchez-Ramirez S."/>
            <person name="Szollosi G.J."/>
            <person name="Szarkandi J.G."/>
            <person name="Papp V."/>
            <person name="Albert L."/>
            <person name="Andreopoulos W."/>
            <person name="Angelini C."/>
            <person name="Antonin V."/>
            <person name="Barry K.W."/>
            <person name="Bougher N.L."/>
            <person name="Buchanan P."/>
            <person name="Buyck B."/>
            <person name="Bense V."/>
            <person name="Catcheside P."/>
            <person name="Chovatia M."/>
            <person name="Cooper J."/>
            <person name="Damon W."/>
            <person name="Desjardin D."/>
            <person name="Finy P."/>
            <person name="Geml J."/>
            <person name="Haridas S."/>
            <person name="Hughes K."/>
            <person name="Justo A."/>
            <person name="Karasinski D."/>
            <person name="Kautmanova I."/>
            <person name="Kiss B."/>
            <person name="Kocsube S."/>
            <person name="Kotiranta H."/>
            <person name="LaButti K.M."/>
            <person name="Lechner B.E."/>
            <person name="Liimatainen K."/>
            <person name="Lipzen A."/>
            <person name="Lukacs Z."/>
            <person name="Mihaltcheva S."/>
            <person name="Morgado L.N."/>
            <person name="Niskanen T."/>
            <person name="Noordeloos M.E."/>
            <person name="Ohm R.A."/>
            <person name="Ortiz-Santana B."/>
            <person name="Ovrebo C."/>
            <person name="Racz N."/>
            <person name="Riley R."/>
            <person name="Savchenko A."/>
            <person name="Shiryaev A."/>
            <person name="Soop K."/>
            <person name="Spirin V."/>
            <person name="Szebenyi C."/>
            <person name="Tomsovsky M."/>
            <person name="Tulloss R.E."/>
            <person name="Uehling J."/>
            <person name="Grigoriev I.V."/>
            <person name="Vagvolgyi C."/>
            <person name="Papp T."/>
            <person name="Martin F.M."/>
            <person name="Miettinen O."/>
            <person name="Hibbett D.S."/>
            <person name="Nagy L.G."/>
        </authorList>
    </citation>
    <scope>NUCLEOTIDE SEQUENCE [LARGE SCALE GENOMIC DNA]</scope>
    <source>
        <strain evidence="10 11">CBS 166.37</strain>
    </source>
</reference>
<dbReference type="GO" id="GO:0008270">
    <property type="term" value="F:zinc ion binding"/>
    <property type="evidence" value="ECO:0007669"/>
    <property type="project" value="UniProtKB-KW"/>
</dbReference>
<evidence type="ECO:0000259" key="9">
    <source>
        <dbReference type="PROSITE" id="PS51292"/>
    </source>
</evidence>
<evidence type="ECO:0000256" key="8">
    <source>
        <dbReference type="SAM" id="Phobius"/>
    </source>
</evidence>
<dbReference type="Proteomes" id="UP000308652">
    <property type="component" value="Unassembled WGS sequence"/>
</dbReference>
<protein>
    <recommendedName>
        <fullName evidence="9">RING-CH-type domain-containing protein</fullName>
    </recommendedName>
</protein>
<dbReference type="Pfam" id="PF12906">
    <property type="entry name" value="RINGv"/>
    <property type="match status" value="1"/>
</dbReference>